<keyword evidence="3 5" id="KW-0238">DNA-binding</keyword>
<dbReference type="InterPro" id="IPR013762">
    <property type="entry name" value="Integrase-like_cat_sf"/>
</dbReference>
<keyword evidence="2" id="KW-0229">DNA integration</keyword>
<evidence type="ECO:0000256" key="1">
    <source>
        <dbReference type="ARBA" id="ARBA00008857"/>
    </source>
</evidence>
<accession>A0A561PQE2</accession>
<evidence type="ECO:0000256" key="3">
    <source>
        <dbReference type="ARBA" id="ARBA00023125"/>
    </source>
</evidence>
<name>A0A561PQE2_9BACT</name>
<keyword evidence="9" id="KW-1185">Reference proteome</keyword>
<evidence type="ECO:0000256" key="4">
    <source>
        <dbReference type="ARBA" id="ARBA00023172"/>
    </source>
</evidence>
<evidence type="ECO:0000256" key="5">
    <source>
        <dbReference type="PROSITE-ProRule" id="PRU01248"/>
    </source>
</evidence>
<dbReference type="CDD" id="cd00397">
    <property type="entry name" value="DNA_BRE_C"/>
    <property type="match status" value="1"/>
</dbReference>
<dbReference type="InterPro" id="IPR050090">
    <property type="entry name" value="Tyrosine_recombinase_XerCD"/>
</dbReference>
<sequence>MTLYEYLESHYTPATVESYHREITIFLSSYPSASMATYADLISYLGVLRERYNNAATLNRILCSIKVYYDYLCCTSRRSDHPARSILLRDQRSRDVQLQDLFTGEELERLLDRKERYQALYYRNRVLMGLLIYQGLKPQEIAAIGIQDINLEVGSIYIKSTPTTNSRTLSLKPGQILLFYTWLREVRPQLLKGADSDVLLIGHRSRSMSADDIVKHVISSYKNVYPGRSVTAQAIRGSVIANLLAQGHDISVVQRFAGHKYPSSTERYRQSQVEALKSAIEQYHPMR</sequence>
<dbReference type="Gene3D" id="1.10.150.130">
    <property type="match status" value="1"/>
</dbReference>
<dbReference type="RefSeq" id="WP_145670335.1">
    <property type="nucleotide sequence ID" value="NZ_VIWO01000004.1"/>
</dbReference>
<dbReference type="InterPro" id="IPR002104">
    <property type="entry name" value="Integrase_catalytic"/>
</dbReference>
<dbReference type="Pfam" id="PF00589">
    <property type="entry name" value="Phage_integrase"/>
    <property type="match status" value="1"/>
</dbReference>
<evidence type="ECO:0000259" key="6">
    <source>
        <dbReference type="PROSITE" id="PS51898"/>
    </source>
</evidence>
<dbReference type="PROSITE" id="PS51898">
    <property type="entry name" value="TYR_RECOMBINASE"/>
    <property type="match status" value="1"/>
</dbReference>
<dbReference type="PROSITE" id="PS51900">
    <property type="entry name" value="CB"/>
    <property type="match status" value="1"/>
</dbReference>
<evidence type="ECO:0000313" key="9">
    <source>
        <dbReference type="Proteomes" id="UP000320811"/>
    </source>
</evidence>
<dbReference type="AlphaFoldDB" id="A0A561PQE2"/>
<comment type="caution">
    <text evidence="8">The sequence shown here is derived from an EMBL/GenBank/DDBJ whole genome shotgun (WGS) entry which is preliminary data.</text>
</comment>
<feature type="domain" description="Tyr recombinase" evidence="6">
    <location>
        <begin position="97"/>
        <end position="281"/>
    </location>
</feature>
<dbReference type="GO" id="GO:0003677">
    <property type="term" value="F:DNA binding"/>
    <property type="evidence" value="ECO:0007669"/>
    <property type="project" value="UniProtKB-UniRule"/>
</dbReference>
<dbReference type="InterPro" id="IPR044068">
    <property type="entry name" value="CB"/>
</dbReference>
<dbReference type="GO" id="GO:0006310">
    <property type="term" value="P:DNA recombination"/>
    <property type="evidence" value="ECO:0007669"/>
    <property type="project" value="UniProtKB-KW"/>
</dbReference>
<organism evidence="8 9">
    <name type="scientific">Chitinophaga polysaccharea</name>
    <dbReference type="NCBI Taxonomy" id="1293035"/>
    <lineage>
        <taxon>Bacteria</taxon>
        <taxon>Pseudomonadati</taxon>
        <taxon>Bacteroidota</taxon>
        <taxon>Chitinophagia</taxon>
        <taxon>Chitinophagales</taxon>
        <taxon>Chitinophagaceae</taxon>
        <taxon>Chitinophaga</taxon>
    </lineage>
</organism>
<feature type="domain" description="Core-binding (CB)" evidence="7">
    <location>
        <begin position="1"/>
        <end position="73"/>
    </location>
</feature>
<gene>
    <name evidence="8" type="ORF">FHW36_10428</name>
</gene>
<protein>
    <submittedName>
        <fullName evidence="8">Integrase/recombinase XerD</fullName>
    </submittedName>
</protein>
<dbReference type="PANTHER" id="PTHR30349">
    <property type="entry name" value="PHAGE INTEGRASE-RELATED"/>
    <property type="match status" value="1"/>
</dbReference>
<evidence type="ECO:0000256" key="2">
    <source>
        <dbReference type="ARBA" id="ARBA00022908"/>
    </source>
</evidence>
<dbReference type="InterPro" id="IPR010998">
    <property type="entry name" value="Integrase_recombinase_N"/>
</dbReference>
<dbReference type="PANTHER" id="PTHR30349:SF41">
    <property type="entry name" value="INTEGRASE_RECOMBINASE PROTEIN MJ0367-RELATED"/>
    <property type="match status" value="1"/>
</dbReference>
<comment type="similarity">
    <text evidence="1">Belongs to the 'phage' integrase family.</text>
</comment>
<reference evidence="8 9" key="1">
    <citation type="submission" date="2019-06" db="EMBL/GenBank/DDBJ databases">
        <title>Sorghum-associated microbial communities from plants grown in Nebraska, USA.</title>
        <authorList>
            <person name="Schachtman D."/>
        </authorList>
    </citation>
    <scope>NUCLEOTIDE SEQUENCE [LARGE SCALE GENOMIC DNA]</scope>
    <source>
        <strain evidence="8 9">1209</strain>
    </source>
</reference>
<proteinExistence type="inferred from homology"/>
<dbReference type="OrthoDB" id="1407105at2"/>
<dbReference type="GO" id="GO:0015074">
    <property type="term" value="P:DNA integration"/>
    <property type="evidence" value="ECO:0007669"/>
    <property type="project" value="UniProtKB-KW"/>
</dbReference>
<dbReference type="Gene3D" id="1.10.443.10">
    <property type="entry name" value="Intergrase catalytic core"/>
    <property type="match status" value="1"/>
</dbReference>
<dbReference type="Proteomes" id="UP000320811">
    <property type="component" value="Unassembled WGS sequence"/>
</dbReference>
<dbReference type="InterPro" id="IPR011010">
    <property type="entry name" value="DNA_brk_join_enz"/>
</dbReference>
<evidence type="ECO:0000313" key="8">
    <source>
        <dbReference type="EMBL" id="TWF40346.1"/>
    </source>
</evidence>
<evidence type="ECO:0000259" key="7">
    <source>
        <dbReference type="PROSITE" id="PS51900"/>
    </source>
</evidence>
<dbReference type="SUPFAM" id="SSF56349">
    <property type="entry name" value="DNA breaking-rejoining enzymes"/>
    <property type="match status" value="1"/>
</dbReference>
<keyword evidence="4" id="KW-0233">DNA recombination</keyword>
<dbReference type="EMBL" id="VIWO01000004">
    <property type="protein sequence ID" value="TWF40346.1"/>
    <property type="molecule type" value="Genomic_DNA"/>
</dbReference>